<name>A0AAW0Q7K7_9PEZI</name>
<feature type="region of interest" description="Disordered" evidence="1">
    <location>
        <begin position="420"/>
        <end position="555"/>
    </location>
</feature>
<feature type="region of interest" description="Disordered" evidence="1">
    <location>
        <begin position="19"/>
        <end position="40"/>
    </location>
</feature>
<accession>A0AAW0Q7K7</accession>
<feature type="region of interest" description="Disordered" evidence="1">
    <location>
        <begin position="238"/>
        <end position="287"/>
    </location>
</feature>
<keyword evidence="2" id="KW-1133">Transmembrane helix</keyword>
<evidence type="ECO:0000256" key="2">
    <source>
        <dbReference type="SAM" id="Phobius"/>
    </source>
</evidence>
<dbReference type="EMBL" id="JAQQWP010000011">
    <property type="protein sequence ID" value="KAK8095951.1"/>
    <property type="molecule type" value="Genomic_DNA"/>
</dbReference>
<protein>
    <submittedName>
        <fullName evidence="3">Uncharacterized protein</fullName>
    </submittedName>
</protein>
<dbReference type="AlphaFoldDB" id="A0AAW0Q7K7"/>
<feature type="compositionally biased region" description="Polar residues" evidence="1">
    <location>
        <begin position="454"/>
        <end position="464"/>
    </location>
</feature>
<keyword evidence="2" id="KW-0472">Membrane</keyword>
<feature type="transmembrane region" description="Helical" evidence="2">
    <location>
        <begin position="197"/>
        <end position="219"/>
    </location>
</feature>
<feature type="region of interest" description="Disordered" evidence="1">
    <location>
        <begin position="330"/>
        <end position="377"/>
    </location>
</feature>
<sequence length="555" mass="57781">MPGIGSLVRPTMNIRPATVASTSASDMSTSPGPTPETTPPPLRVLLASASESFVMGVDTCGFTSGSTLTCSAGYCTNIGDHRGCCTGAPTACSSSIWTTCRGFTEGVGYCGAHTLCCAAALPACVTYYFTTDRNPGVTFTNVGCGTSAMYGQMYPFPPELMPTTSADDHASATELAVNPIDTSGSSADKSQTSPTGAIVGAIAGGVLFLALALAAFFLLTKRRRRLQEQQQITKELISGPTGHHAPIAPTAAPEKKGSSLRTRLRLSTIPEQHSPLPKSPLLSRYKSSRRSYGPDWPLGSADPLESHPVLPGIASVATPDDTAVDLEKRLSEPRGTPVPPQLQIPAIPATRLSPAPPPMSPSNASPRQLQVTPSASSADIGLLQSPRLSFAPPASPIDAAFNAEVARRVSLIDGAGAASVTTITGNNNSNRNSSNPRRESKNIRISTKPPPRNSVYQQRQDQSVSPLSRSPERRGSGSGSSSTGVVADPKRLSLVSEPSIRDSRFYGAADDLVSPVSPEDEEGLDGERGGGGTDSGQVSPATISPMESRRGSLDE</sequence>
<evidence type="ECO:0000313" key="4">
    <source>
        <dbReference type="Proteomes" id="UP001392437"/>
    </source>
</evidence>
<proteinExistence type="predicted"/>
<keyword evidence="2" id="KW-0812">Transmembrane</keyword>
<feature type="compositionally biased region" description="Low complexity" evidence="1">
    <location>
        <begin position="274"/>
        <end position="285"/>
    </location>
</feature>
<feature type="compositionally biased region" description="Polar residues" evidence="1">
    <location>
        <begin position="367"/>
        <end position="377"/>
    </location>
</feature>
<feature type="compositionally biased region" description="Polar residues" evidence="1">
    <location>
        <begin position="19"/>
        <end position="28"/>
    </location>
</feature>
<evidence type="ECO:0000256" key="1">
    <source>
        <dbReference type="SAM" id="MobiDB-lite"/>
    </source>
</evidence>
<evidence type="ECO:0000313" key="3">
    <source>
        <dbReference type="EMBL" id="KAK8095951.1"/>
    </source>
</evidence>
<keyword evidence="4" id="KW-1185">Reference proteome</keyword>
<organism evidence="3 4">
    <name type="scientific">Apiospora kogelbergensis</name>
    <dbReference type="NCBI Taxonomy" id="1337665"/>
    <lineage>
        <taxon>Eukaryota</taxon>
        <taxon>Fungi</taxon>
        <taxon>Dikarya</taxon>
        <taxon>Ascomycota</taxon>
        <taxon>Pezizomycotina</taxon>
        <taxon>Sordariomycetes</taxon>
        <taxon>Xylariomycetidae</taxon>
        <taxon>Amphisphaeriales</taxon>
        <taxon>Apiosporaceae</taxon>
        <taxon>Apiospora</taxon>
    </lineage>
</organism>
<feature type="compositionally biased region" description="Low complexity" evidence="1">
    <location>
        <begin position="426"/>
        <end position="435"/>
    </location>
</feature>
<dbReference type="Proteomes" id="UP001392437">
    <property type="component" value="Unassembled WGS sequence"/>
</dbReference>
<comment type="caution">
    <text evidence="3">The sequence shown here is derived from an EMBL/GenBank/DDBJ whole genome shotgun (WGS) entry which is preliminary data.</text>
</comment>
<reference evidence="3 4" key="1">
    <citation type="submission" date="2023-01" db="EMBL/GenBank/DDBJ databases">
        <title>Analysis of 21 Apiospora genomes using comparative genomics revels a genus with tremendous synthesis potential of carbohydrate active enzymes and secondary metabolites.</title>
        <authorList>
            <person name="Sorensen T."/>
        </authorList>
    </citation>
    <scope>NUCLEOTIDE SEQUENCE [LARGE SCALE GENOMIC DNA]</scope>
    <source>
        <strain evidence="3 4">CBS 117206</strain>
    </source>
</reference>
<gene>
    <name evidence="3" type="ORF">PG999_013973</name>
</gene>